<name>A0A9W7D5Q3_9STRA</name>
<keyword evidence="2" id="KW-0479">Metal-binding</keyword>
<feature type="domain" description="DDE Tnp4" evidence="3">
    <location>
        <begin position="43"/>
        <end position="150"/>
    </location>
</feature>
<dbReference type="InterPro" id="IPR027806">
    <property type="entry name" value="HARBI1_dom"/>
</dbReference>
<dbReference type="Pfam" id="PF13359">
    <property type="entry name" value="DDE_Tnp_4"/>
    <property type="match status" value="1"/>
</dbReference>
<sequence>MDAIEAHDERQLCFPTTRYEHKASKAFADLVKRPVLLGCVGAIDGWLCCIQVPSRKEVNRVSTFFLGHYQRYGVNVQACVDHCSRFIAMSSASPGGMGDALAFTRWDLSSIVDDFPAGLFLAGDNACSNSNMLLTPFTIPQTASHSKQQVYTGTASIFTGANYASG</sequence>
<accession>A0A9W7D5Q3</accession>
<keyword evidence="5" id="KW-1185">Reference proteome</keyword>
<comment type="cofactor">
    <cofactor evidence="1">
        <name>a divalent metal cation</name>
        <dbReference type="ChEBI" id="CHEBI:60240"/>
    </cofactor>
</comment>
<proteinExistence type="predicted"/>
<dbReference type="OrthoDB" id="122770at2759"/>
<dbReference type="EMBL" id="BSXT01005098">
    <property type="protein sequence ID" value="GMF59727.1"/>
    <property type="molecule type" value="Genomic_DNA"/>
</dbReference>
<organism evidence="4 5">
    <name type="scientific">Phytophthora fragariaefolia</name>
    <dbReference type="NCBI Taxonomy" id="1490495"/>
    <lineage>
        <taxon>Eukaryota</taxon>
        <taxon>Sar</taxon>
        <taxon>Stramenopiles</taxon>
        <taxon>Oomycota</taxon>
        <taxon>Peronosporomycetes</taxon>
        <taxon>Peronosporales</taxon>
        <taxon>Peronosporaceae</taxon>
        <taxon>Phytophthora</taxon>
    </lineage>
</organism>
<dbReference type="Proteomes" id="UP001165121">
    <property type="component" value="Unassembled WGS sequence"/>
</dbReference>
<protein>
    <submittedName>
        <fullName evidence="4">Unnamed protein product</fullName>
    </submittedName>
</protein>
<reference evidence="4" key="1">
    <citation type="submission" date="2023-04" db="EMBL/GenBank/DDBJ databases">
        <title>Phytophthora fragariaefolia NBRC 109709.</title>
        <authorList>
            <person name="Ichikawa N."/>
            <person name="Sato H."/>
            <person name="Tonouchi N."/>
        </authorList>
    </citation>
    <scope>NUCLEOTIDE SEQUENCE</scope>
    <source>
        <strain evidence="4">NBRC 109709</strain>
    </source>
</reference>
<evidence type="ECO:0000313" key="5">
    <source>
        <dbReference type="Proteomes" id="UP001165121"/>
    </source>
</evidence>
<evidence type="ECO:0000313" key="4">
    <source>
        <dbReference type="EMBL" id="GMF59727.1"/>
    </source>
</evidence>
<evidence type="ECO:0000256" key="2">
    <source>
        <dbReference type="ARBA" id="ARBA00022723"/>
    </source>
</evidence>
<dbReference type="GO" id="GO:0046872">
    <property type="term" value="F:metal ion binding"/>
    <property type="evidence" value="ECO:0007669"/>
    <property type="project" value="UniProtKB-KW"/>
</dbReference>
<evidence type="ECO:0000259" key="3">
    <source>
        <dbReference type="Pfam" id="PF13359"/>
    </source>
</evidence>
<dbReference type="AlphaFoldDB" id="A0A9W7D5Q3"/>
<gene>
    <name evidence="4" type="ORF">Pfra01_002586800</name>
</gene>
<comment type="caution">
    <text evidence="4">The sequence shown here is derived from an EMBL/GenBank/DDBJ whole genome shotgun (WGS) entry which is preliminary data.</text>
</comment>
<evidence type="ECO:0000256" key="1">
    <source>
        <dbReference type="ARBA" id="ARBA00001968"/>
    </source>
</evidence>